<keyword evidence="2" id="KW-1185">Reference proteome</keyword>
<gene>
    <name evidence="1" type="ORF">HZH66_007789</name>
</gene>
<dbReference type="Proteomes" id="UP000614350">
    <property type="component" value="Unassembled WGS sequence"/>
</dbReference>
<comment type="caution">
    <text evidence="1">The sequence shown here is derived from an EMBL/GenBank/DDBJ whole genome shotgun (WGS) entry which is preliminary data.</text>
</comment>
<organism evidence="1 2">
    <name type="scientific">Vespula vulgaris</name>
    <name type="common">Yellow jacket</name>
    <name type="synonym">Wasp</name>
    <dbReference type="NCBI Taxonomy" id="7454"/>
    <lineage>
        <taxon>Eukaryota</taxon>
        <taxon>Metazoa</taxon>
        <taxon>Ecdysozoa</taxon>
        <taxon>Arthropoda</taxon>
        <taxon>Hexapoda</taxon>
        <taxon>Insecta</taxon>
        <taxon>Pterygota</taxon>
        <taxon>Neoptera</taxon>
        <taxon>Endopterygota</taxon>
        <taxon>Hymenoptera</taxon>
        <taxon>Apocrita</taxon>
        <taxon>Aculeata</taxon>
        <taxon>Vespoidea</taxon>
        <taxon>Vespidae</taxon>
        <taxon>Vespinae</taxon>
        <taxon>Vespula</taxon>
    </lineage>
</organism>
<sequence>MPLFVRRQHGKGELLSVGYSDIIKSSFRRTKLQRIRLGIFLLFVHVREQGFSSIRIFQLFDENKTRQPLFPSIFAEDENVKVNKDSSPFDSTCYPNLEIIGKCGLCQVSLGLCQSL</sequence>
<accession>A0A834JUV8</accession>
<name>A0A834JUV8_VESVU</name>
<reference evidence="1" key="1">
    <citation type="journal article" date="2020" name="G3 (Bethesda)">
        <title>High-Quality Assemblies for Three Invasive Social Wasps from the &lt;i&gt;Vespula&lt;/i&gt; Genus.</title>
        <authorList>
            <person name="Harrop T.W.R."/>
            <person name="Guhlin J."/>
            <person name="McLaughlin G.M."/>
            <person name="Permina E."/>
            <person name="Stockwell P."/>
            <person name="Gilligan J."/>
            <person name="Le Lec M.F."/>
            <person name="Gruber M.A.M."/>
            <person name="Quinn O."/>
            <person name="Lovegrove M."/>
            <person name="Duncan E.J."/>
            <person name="Remnant E.J."/>
            <person name="Van Eeckhoven J."/>
            <person name="Graham B."/>
            <person name="Knapp R.A."/>
            <person name="Langford K.W."/>
            <person name="Kronenberg Z."/>
            <person name="Press M.O."/>
            <person name="Eacker S.M."/>
            <person name="Wilson-Rankin E.E."/>
            <person name="Purcell J."/>
            <person name="Lester P.J."/>
            <person name="Dearden P.K."/>
        </authorList>
    </citation>
    <scope>NUCLEOTIDE SEQUENCE</scope>
    <source>
        <strain evidence="1">Marl-1</strain>
    </source>
</reference>
<dbReference type="AlphaFoldDB" id="A0A834JUV8"/>
<evidence type="ECO:0000313" key="1">
    <source>
        <dbReference type="EMBL" id="KAF7394615.1"/>
    </source>
</evidence>
<protein>
    <submittedName>
        <fullName evidence="1">Uncharacterized protein</fullName>
    </submittedName>
</protein>
<dbReference type="EMBL" id="JACSEA010000008">
    <property type="protein sequence ID" value="KAF7394615.1"/>
    <property type="molecule type" value="Genomic_DNA"/>
</dbReference>
<evidence type="ECO:0000313" key="2">
    <source>
        <dbReference type="Proteomes" id="UP000614350"/>
    </source>
</evidence>
<proteinExistence type="predicted"/>